<keyword evidence="3" id="KW-0540">Nuclease</keyword>
<dbReference type="GO" id="GO:0016787">
    <property type="term" value="F:hydrolase activity"/>
    <property type="evidence" value="ECO:0007669"/>
    <property type="project" value="UniProtKB-KW"/>
</dbReference>
<dbReference type="GO" id="GO:0046872">
    <property type="term" value="F:metal ion binding"/>
    <property type="evidence" value="ECO:0007669"/>
    <property type="project" value="UniProtKB-KW"/>
</dbReference>
<evidence type="ECO:0000313" key="10">
    <source>
        <dbReference type="EMBL" id="CAB4219125.1"/>
    </source>
</evidence>
<comment type="cofactor">
    <cofactor evidence="1">
        <name>Mg(2+)</name>
        <dbReference type="ChEBI" id="CHEBI:18420"/>
    </cofactor>
</comment>
<proteinExistence type="inferred from homology"/>
<keyword evidence="4" id="KW-0479">Metal-binding</keyword>
<reference evidence="10" key="1">
    <citation type="submission" date="2020-05" db="EMBL/GenBank/DDBJ databases">
        <authorList>
            <person name="Chiriac C."/>
            <person name="Salcher M."/>
            <person name="Ghai R."/>
            <person name="Kavagutti S V."/>
        </authorList>
    </citation>
    <scope>NUCLEOTIDE SEQUENCE</scope>
</reference>
<dbReference type="PANTHER" id="PTHR13966:SF5">
    <property type="entry name" value="ENDONUCLEASE G, MITOCHONDRIAL"/>
    <property type="match status" value="1"/>
</dbReference>
<comment type="similarity">
    <text evidence="2">Belongs to the DNA/RNA non-specific endonuclease family.</text>
</comment>
<dbReference type="GO" id="GO:0004519">
    <property type="term" value="F:endonuclease activity"/>
    <property type="evidence" value="ECO:0007669"/>
    <property type="project" value="UniProtKB-KW"/>
</dbReference>
<dbReference type="EMBL" id="LR797474">
    <property type="protein sequence ID" value="CAB4219125.1"/>
    <property type="molecule type" value="Genomic_DNA"/>
</dbReference>
<dbReference type="Pfam" id="PF01223">
    <property type="entry name" value="Endonuclease_NS"/>
    <property type="match status" value="1"/>
</dbReference>
<dbReference type="PROSITE" id="PS01070">
    <property type="entry name" value="NUCLEASE_NON_SPEC"/>
    <property type="match status" value="1"/>
</dbReference>
<dbReference type="GO" id="GO:0003676">
    <property type="term" value="F:nucleic acid binding"/>
    <property type="evidence" value="ECO:0007669"/>
    <property type="project" value="InterPro"/>
</dbReference>
<evidence type="ECO:0000256" key="1">
    <source>
        <dbReference type="ARBA" id="ARBA00001946"/>
    </source>
</evidence>
<feature type="domain" description="DNA/RNA non-specific endonuclease/pyrophosphatase/phosphodiesterase" evidence="9">
    <location>
        <begin position="30"/>
        <end position="217"/>
    </location>
</feature>
<dbReference type="InterPro" id="IPR001604">
    <property type="entry name" value="Endo_G_ENPP1-like_dom"/>
</dbReference>
<evidence type="ECO:0000256" key="6">
    <source>
        <dbReference type="ARBA" id="ARBA00022801"/>
    </source>
</evidence>
<gene>
    <name evidence="10" type="ORF">UFOVP1604_208</name>
</gene>
<evidence type="ECO:0000256" key="3">
    <source>
        <dbReference type="ARBA" id="ARBA00022722"/>
    </source>
</evidence>
<dbReference type="PANTHER" id="PTHR13966">
    <property type="entry name" value="ENDONUCLEASE RELATED"/>
    <property type="match status" value="1"/>
</dbReference>
<dbReference type="SUPFAM" id="SSF54060">
    <property type="entry name" value="His-Me finger endonucleases"/>
    <property type="match status" value="1"/>
</dbReference>
<evidence type="ECO:0000256" key="2">
    <source>
        <dbReference type="ARBA" id="ARBA00010052"/>
    </source>
</evidence>
<dbReference type="SMART" id="SM00892">
    <property type="entry name" value="Endonuclease_NS"/>
    <property type="match status" value="1"/>
</dbReference>
<evidence type="ECO:0000259" key="8">
    <source>
        <dbReference type="SMART" id="SM00477"/>
    </source>
</evidence>
<protein>
    <submittedName>
        <fullName evidence="10">NUC1 DNA/RNA endonuclease G, NUC1</fullName>
    </submittedName>
</protein>
<keyword evidence="7" id="KW-0460">Magnesium</keyword>
<dbReference type="InterPro" id="IPR018524">
    <property type="entry name" value="DNA/RNA_endonuclease_AS"/>
</dbReference>
<keyword evidence="6" id="KW-0378">Hydrolase</keyword>
<dbReference type="SMART" id="SM00477">
    <property type="entry name" value="NUC"/>
    <property type="match status" value="1"/>
</dbReference>
<evidence type="ECO:0000259" key="9">
    <source>
        <dbReference type="SMART" id="SM00892"/>
    </source>
</evidence>
<keyword evidence="5 10" id="KW-0255">Endonuclease</keyword>
<evidence type="ECO:0000256" key="4">
    <source>
        <dbReference type="ARBA" id="ARBA00022723"/>
    </source>
</evidence>
<dbReference type="InterPro" id="IPR044929">
    <property type="entry name" value="DNA/RNA_non-sp_Endonuclease_sf"/>
</dbReference>
<accession>A0A6J5SUV8</accession>
<dbReference type="Gene3D" id="3.40.570.10">
    <property type="entry name" value="Extracellular Endonuclease, subunit A"/>
    <property type="match status" value="1"/>
</dbReference>
<name>A0A6J5SUV8_9CAUD</name>
<dbReference type="InterPro" id="IPR044925">
    <property type="entry name" value="His-Me_finger_sf"/>
</dbReference>
<evidence type="ECO:0000256" key="5">
    <source>
        <dbReference type="ARBA" id="ARBA00022759"/>
    </source>
</evidence>
<feature type="domain" description="ENPP1-3/EXOG-like endonuclease/phosphodiesterase" evidence="8">
    <location>
        <begin position="31"/>
        <end position="217"/>
    </location>
</feature>
<organism evidence="10">
    <name type="scientific">uncultured Caudovirales phage</name>
    <dbReference type="NCBI Taxonomy" id="2100421"/>
    <lineage>
        <taxon>Viruses</taxon>
        <taxon>Duplodnaviria</taxon>
        <taxon>Heunggongvirae</taxon>
        <taxon>Uroviricota</taxon>
        <taxon>Caudoviricetes</taxon>
        <taxon>Peduoviridae</taxon>
        <taxon>Maltschvirus</taxon>
        <taxon>Maltschvirus maltsch</taxon>
    </lineage>
</organism>
<evidence type="ECO:0000256" key="7">
    <source>
        <dbReference type="ARBA" id="ARBA00022842"/>
    </source>
</evidence>
<dbReference type="InterPro" id="IPR020821">
    <property type="entry name" value="ENPP1-3/EXOG-like_nuc-like"/>
</dbReference>
<dbReference type="InterPro" id="IPR040255">
    <property type="entry name" value="Non-specific_endonuclease"/>
</dbReference>
<sequence>MKTFKFLSVAVLALLLFTSFVKEPSPIKLEHKGYTAYYSKTLHYSLKVEWWDTKARLECPTTKVARKDQFAPDPLLPTDTDLMDDYVGSGTDRGHMCPAADNQCSTELQTECFYFSNMAPQYHSLNAGDWKKLEVRTRELATEFDSVMVWCGSVGAAKKIGSTSVPLKCWKVLFVKKTKVWEYYIFNNTPDKPVGLDHWKVTKAQVEKLTGYKFTTK</sequence>